<evidence type="ECO:0000313" key="2">
    <source>
        <dbReference type="Proteomes" id="UP001500454"/>
    </source>
</evidence>
<dbReference type="EMBL" id="BAABHA010000015">
    <property type="protein sequence ID" value="GAA4391775.1"/>
    <property type="molecule type" value="Genomic_DNA"/>
</dbReference>
<dbReference type="Proteomes" id="UP001500454">
    <property type="component" value="Unassembled WGS sequence"/>
</dbReference>
<dbReference type="RefSeq" id="WP_345227343.1">
    <property type="nucleotide sequence ID" value="NZ_BAABHA010000015.1"/>
</dbReference>
<evidence type="ECO:0000313" key="1">
    <source>
        <dbReference type="EMBL" id="GAA4391775.1"/>
    </source>
</evidence>
<organism evidence="1 2">
    <name type="scientific">Hymenobacter koreensis</name>
    <dbReference type="NCBI Taxonomy" id="1084523"/>
    <lineage>
        <taxon>Bacteria</taxon>
        <taxon>Pseudomonadati</taxon>
        <taxon>Bacteroidota</taxon>
        <taxon>Cytophagia</taxon>
        <taxon>Cytophagales</taxon>
        <taxon>Hymenobacteraceae</taxon>
        <taxon>Hymenobacter</taxon>
    </lineage>
</organism>
<gene>
    <name evidence="1" type="ORF">GCM10023186_41460</name>
</gene>
<sequence length="133" mass="15172">MTRYSNVVETIDRDTGEVTKVKNTFRIKARNEPFCMILTQHTDALYRITRGRDFHVLLVLAELCEYNTGKVFLPADRRQQVLQKLGMKSQHFSNSITRLRSLGLVTGTGGDLELDARSLWKGTTDGRDAKLKK</sequence>
<name>A0ABP8JJN5_9BACT</name>
<accession>A0ABP8JJN5</accession>
<proteinExistence type="predicted"/>
<keyword evidence="2" id="KW-1185">Reference proteome</keyword>
<reference evidence="2" key="1">
    <citation type="journal article" date="2019" name="Int. J. Syst. Evol. Microbiol.">
        <title>The Global Catalogue of Microorganisms (GCM) 10K type strain sequencing project: providing services to taxonomists for standard genome sequencing and annotation.</title>
        <authorList>
            <consortium name="The Broad Institute Genomics Platform"/>
            <consortium name="The Broad Institute Genome Sequencing Center for Infectious Disease"/>
            <person name="Wu L."/>
            <person name="Ma J."/>
        </authorList>
    </citation>
    <scope>NUCLEOTIDE SEQUENCE [LARGE SCALE GENOMIC DNA]</scope>
    <source>
        <strain evidence="2">JCM 17924</strain>
    </source>
</reference>
<protein>
    <submittedName>
        <fullName evidence="1">Uncharacterized protein</fullName>
    </submittedName>
</protein>
<comment type="caution">
    <text evidence="1">The sequence shown here is derived from an EMBL/GenBank/DDBJ whole genome shotgun (WGS) entry which is preliminary data.</text>
</comment>